<dbReference type="InterPro" id="IPR000305">
    <property type="entry name" value="GIY-YIG_endonuc"/>
</dbReference>
<dbReference type="GeneID" id="46493564"/>
<dbReference type="PANTHER" id="PTHR34477">
    <property type="entry name" value="UPF0213 PROTEIN YHBQ"/>
    <property type="match status" value="1"/>
</dbReference>
<name>A0A0E4FT10_9BRAD</name>
<dbReference type="SMART" id="SM00465">
    <property type="entry name" value="GIYc"/>
    <property type="match status" value="1"/>
</dbReference>
<gene>
    <name evidence="3" type="ORF">NK6_1447</name>
</gene>
<dbReference type="InterPro" id="IPR050190">
    <property type="entry name" value="UPF0213_domain"/>
</dbReference>
<organism evidence="3 4">
    <name type="scientific">Bradyrhizobium diazoefficiens</name>
    <dbReference type="NCBI Taxonomy" id="1355477"/>
    <lineage>
        <taxon>Bacteria</taxon>
        <taxon>Pseudomonadati</taxon>
        <taxon>Pseudomonadota</taxon>
        <taxon>Alphaproteobacteria</taxon>
        <taxon>Hyphomicrobiales</taxon>
        <taxon>Nitrobacteraceae</taxon>
        <taxon>Bradyrhizobium</taxon>
    </lineage>
</organism>
<sequence length="95" mass="11382">MAYYVYILASRRDGAIYVGITNDLVRRTYEHRIKAVPGFTTKYNITRLVWFEIYDDPISAISREKELKKWKRAWKVQLIEKTNPTWDDLYESICS</sequence>
<dbReference type="EMBL" id="AP014685">
    <property type="protein sequence ID" value="BAR54631.1"/>
    <property type="molecule type" value="Genomic_DNA"/>
</dbReference>
<dbReference type="Proteomes" id="UP000063308">
    <property type="component" value="Chromosome"/>
</dbReference>
<evidence type="ECO:0000313" key="3">
    <source>
        <dbReference type="EMBL" id="BAR54631.1"/>
    </source>
</evidence>
<dbReference type="Gene3D" id="3.40.1440.10">
    <property type="entry name" value="GIY-YIG endonuclease"/>
    <property type="match status" value="1"/>
</dbReference>
<dbReference type="InterPro" id="IPR035901">
    <property type="entry name" value="GIY-YIG_endonuc_sf"/>
</dbReference>
<proteinExistence type="inferred from homology"/>
<feature type="domain" description="GIY-YIG" evidence="2">
    <location>
        <begin position="1"/>
        <end position="77"/>
    </location>
</feature>
<evidence type="ECO:0000256" key="1">
    <source>
        <dbReference type="ARBA" id="ARBA00007435"/>
    </source>
</evidence>
<dbReference type="AlphaFoldDB" id="A0A0E4FT10"/>
<dbReference type="Pfam" id="PF01541">
    <property type="entry name" value="GIY-YIG"/>
    <property type="match status" value="1"/>
</dbReference>
<evidence type="ECO:0000313" key="4">
    <source>
        <dbReference type="Proteomes" id="UP000063308"/>
    </source>
</evidence>
<accession>A0A0E4FT10</accession>
<protein>
    <recommendedName>
        <fullName evidence="2">GIY-YIG domain-containing protein</fullName>
    </recommendedName>
</protein>
<dbReference type="PROSITE" id="PS50164">
    <property type="entry name" value="GIY_YIG"/>
    <property type="match status" value="1"/>
</dbReference>
<dbReference type="RefSeq" id="WP_011089332.1">
    <property type="nucleotide sequence ID" value="NZ_AJQI01000231.1"/>
</dbReference>
<reference evidence="3 4" key="1">
    <citation type="submission" date="2014-11" db="EMBL/GenBank/DDBJ databases">
        <title>Symbiosis island explosion on the genome of extra-slow-growing strains of soybean bradyrhizobia with massive insertion sequences.</title>
        <authorList>
            <person name="Iida T."/>
            <person name="Minamisawa K."/>
        </authorList>
    </citation>
    <scope>NUCLEOTIDE SEQUENCE [LARGE SCALE GENOMIC DNA]</scope>
    <source>
        <strain evidence="3 4">NK6</strain>
    </source>
</reference>
<dbReference type="CDD" id="cd10448">
    <property type="entry name" value="GIY-YIG_unchar_3"/>
    <property type="match status" value="1"/>
</dbReference>
<dbReference type="SUPFAM" id="SSF82771">
    <property type="entry name" value="GIY-YIG endonuclease"/>
    <property type="match status" value="1"/>
</dbReference>
<comment type="similarity">
    <text evidence="1">Belongs to the UPF0213 family.</text>
</comment>
<dbReference type="OMA" id="ITRLVWF"/>
<evidence type="ECO:0000259" key="2">
    <source>
        <dbReference type="PROSITE" id="PS50164"/>
    </source>
</evidence>
<dbReference type="PANTHER" id="PTHR34477:SF5">
    <property type="entry name" value="BSL5627 PROTEIN"/>
    <property type="match status" value="1"/>
</dbReference>